<name>A0A0A6VD09_9BACI</name>
<evidence type="ECO:0000256" key="4">
    <source>
        <dbReference type="ARBA" id="ARBA00022475"/>
    </source>
</evidence>
<feature type="transmembrane region" description="Helical" evidence="8">
    <location>
        <begin position="277"/>
        <end position="302"/>
    </location>
</feature>
<proteinExistence type="inferred from homology"/>
<evidence type="ECO:0000256" key="2">
    <source>
        <dbReference type="ARBA" id="ARBA00007935"/>
    </source>
</evidence>
<keyword evidence="4" id="KW-1003">Cell membrane</keyword>
<evidence type="ECO:0000256" key="8">
    <source>
        <dbReference type="SAM" id="Phobius"/>
    </source>
</evidence>
<dbReference type="EMBL" id="JRUN01000025">
    <property type="protein sequence ID" value="KHD85358.1"/>
    <property type="molecule type" value="Genomic_DNA"/>
</dbReference>
<reference evidence="9 11" key="1">
    <citation type="submission" date="2014-10" db="EMBL/GenBank/DDBJ databases">
        <title>Draft genome of phytase producing Bacillus ginsengihumi strain M2.11.</title>
        <authorList>
            <person name="Toymentseva A."/>
            <person name="Boulygina E.A."/>
            <person name="Kazakov S.V."/>
            <person name="Kayumov I."/>
            <person name="Suleimanova A.D."/>
            <person name="Mardanova A.M."/>
            <person name="Maria S.N."/>
            <person name="Sergey M.Y."/>
            <person name="Sharipova M.R."/>
        </authorList>
    </citation>
    <scope>NUCLEOTIDE SEQUENCE [LARGE SCALE GENOMIC DNA]</scope>
    <source>
        <strain evidence="9 11">M2.11</strain>
    </source>
</reference>
<keyword evidence="5 8" id="KW-0812">Transmembrane</keyword>
<dbReference type="InterPro" id="IPR000522">
    <property type="entry name" value="ABC_transptr_permease_BtuC"/>
</dbReference>
<dbReference type="GO" id="GO:0033214">
    <property type="term" value="P:siderophore-iron import into cell"/>
    <property type="evidence" value="ECO:0007669"/>
    <property type="project" value="TreeGrafter"/>
</dbReference>
<dbReference type="EMBL" id="JAAIWK010000018">
    <property type="protein sequence ID" value="NEY20606.1"/>
    <property type="molecule type" value="Genomic_DNA"/>
</dbReference>
<keyword evidence="3" id="KW-0813">Transport</keyword>
<dbReference type="SUPFAM" id="SSF81345">
    <property type="entry name" value="ABC transporter involved in vitamin B12 uptake, BtuC"/>
    <property type="match status" value="1"/>
</dbReference>
<comment type="similarity">
    <text evidence="2">Belongs to the binding-protein-dependent transport system permease family. FecCD subfamily.</text>
</comment>
<dbReference type="InterPro" id="IPR037294">
    <property type="entry name" value="ABC_BtuC-like"/>
</dbReference>
<dbReference type="FunFam" id="1.10.3470.10:FF:000001">
    <property type="entry name" value="Vitamin B12 ABC transporter permease BtuC"/>
    <property type="match status" value="1"/>
</dbReference>
<dbReference type="STRING" id="363870.NG54_09640"/>
<dbReference type="RefSeq" id="WP_025729260.1">
    <property type="nucleotide sequence ID" value="NZ_JAAIWK010000018.1"/>
</dbReference>
<evidence type="ECO:0000313" key="10">
    <source>
        <dbReference type="EMBL" id="NEY20606.1"/>
    </source>
</evidence>
<dbReference type="Gene3D" id="1.10.3470.10">
    <property type="entry name" value="ABC transporter involved in vitamin B12 uptake, BtuC"/>
    <property type="match status" value="1"/>
</dbReference>
<accession>A0A0A6VD09</accession>
<dbReference type="GO" id="GO:0022857">
    <property type="term" value="F:transmembrane transporter activity"/>
    <property type="evidence" value="ECO:0007669"/>
    <property type="project" value="InterPro"/>
</dbReference>
<reference evidence="10 12" key="2">
    <citation type="submission" date="2020-02" db="EMBL/GenBank/DDBJ databases">
        <authorList>
            <person name="Feng H."/>
        </authorList>
    </citation>
    <scope>NUCLEOTIDE SEQUENCE [LARGE SCALE GENOMIC DNA]</scope>
    <source>
        <strain evidence="10 12">Gsoil 114</strain>
    </source>
</reference>
<dbReference type="PANTHER" id="PTHR30472">
    <property type="entry name" value="FERRIC ENTEROBACTIN TRANSPORT SYSTEM PERMEASE PROTEIN"/>
    <property type="match status" value="1"/>
</dbReference>
<feature type="transmembrane region" description="Helical" evidence="8">
    <location>
        <begin position="239"/>
        <end position="265"/>
    </location>
</feature>
<evidence type="ECO:0000256" key="1">
    <source>
        <dbReference type="ARBA" id="ARBA00004651"/>
    </source>
</evidence>
<feature type="transmembrane region" description="Helical" evidence="8">
    <location>
        <begin position="194"/>
        <end position="219"/>
    </location>
</feature>
<dbReference type="PANTHER" id="PTHR30472:SF30">
    <property type="entry name" value="IRON-UPTAKE SYSTEM PERMEASE PROTEIN FEUB"/>
    <property type="match status" value="1"/>
</dbReference>
<protein>
    <submittedName>
        <fullName evidence="9">Ferrichrome ABC transporter permease</fullName>
    </submittedName>
    <submittedName>
        <fullName evidence="10">Iron ABC transporter permease</fullName>
    </submittedName>
</protein>
<comment type="caution">
    <text evidence="9">The sequence shown here is derived from an EMBL/GenBank/DDBJ whole genome shotgun (WGS) entry which is preliminary data.</text>
</comment>
<feature type="transmembrane region" description="Helical" evidence="8">
    <location>
        <begin position="308"/>
        <end position="326"/>
    </location>
</feature>
<evidence type="ECO:0000313" key="11">
    <source>
        <dbReference type="Proteomes" id="UP000030588"/>
    </source>
</evidence>
<dbReference type="AlphaFoldDB" id="A0A0A6VD09"/>
<keyword evidence="7 8" id="KW-0472">Membrane</keyword>
<dbReference type="CDD" id="cd06550">
    <property type="entry name" value="TM_ABC_iron-siderophores_like"/>
    <property type="match status" value="1"/>
</dbReference>
<sequence>MQSKKSFHYIILICSPIAILLAIFLSVRSGSTNIQTGQIISAITDYDSNNITDHIIWTSRLPRALSSLLVGALLAMSGAIMQGMTRNYLASPSILGVADGAGFVITLAFVFLPSMTSLKMLVLSFAGAALGAAIVFGIASLVENGLSPVKLAIIGTIIGNFFSSLSAIIASYFQVSQSMSFWYNARLNQVNNDVLLCSLPFVAVGIMLSLILSNSISILSLGKETSIGLGQRPFLVKVLALFSVMLMTGISVSLVGKIGFIGLIVPHITRFFVGNNYKWVIPCSGIIGGIFLTICDVISFYINYPFETPIGVVTSIIGVPFFLYLIKKKGAKGHE</sequence>
<dbReference type="Proteomes" id="UP000476934">
    <property type="component" value="Unassembled WGS sequence"/>
</dbReference>
<keyword evidence="12" id="KW-1185">Reference proteome</keyword>
<organism evidence="9 11">
    <name type="scientific">Heyndrickxia ginsengihumi</name>
    <dbReference type="NCBI Taxonomy" id="363870"/>
    <lineage>
        <taxon>Bacteria</taxon>
        <taxon>Bacillati</taxon>
        <taxon>Bacillota</taxon>
        <taxon>Bacilli</taxon>
        <taxon>Bacillales</taxon>
        <taxon>Bacillaceae</taxon>
        <taxon>Heyndrickxia</taxon>
    </lineage>
</organism>
<feature type="transmembrane region" description="Helical" evidence="8">
    <location>
        <begin position="6"/>
        <end position="27"/>
    </location>
</feature>
<feature type="transmembrane region" description="Helical" evidence="8">
    <location>
        <begin position="64"/>
        <end position="81"/>
    </location>
</feature>
<evidence type="ECO:0000256" key="7">
    <source>
        <dbReference type="ARBA" id="ARBA00023136"/>
    </source>
</evidence>
<keyword evidence="6 8" id="KW-1133">Transmembrane helix</keyword>
<evidence type="ECO:0000313" key="9">
    <source>
        <dbReference type="EMBL" id="KHD85358.1"/>
    </source>
</evidence>
<evidence type="ECO:0000256" key="6">
    <source>
        <dbReference type="ARBA" id="ARBA00022989"/>
    </source>
</evidence>
<dbReference type="GO" id="GO:0005886">
    <property type="term" value="C:plasma membrane"/>
    <property type="evidence" value="ECO:0007669"/>
    <property type="project" value="UniProtKB-SubCell"/>
</dbReference>
<dbReference type="OrthoDB" id="9811721at2"/>
<reference evidence="10 12" key="3">
    <citation type="submission" date="2020-03" db="EMBL/GenBank/DDBJ databases">
        <title>Bacillus aquiflavi sp. nov., isolated from yellow water of strong flavor Chinese baijiu in Yibin region of China.</title>
        <authorList>
            <person name="Xie J."/>
        </authorList>
    </citation>
    <scope>NUCLEOTIDE SEQUENCE [LARGE SCALE GENOMIC DNA]</scope>
    <source>
        <strain evidence="10 12">Gsoil 114</strain>
    </source>
</reference>
<evidence type="ECO:0000256" key="5">
    <source>
        <dbReference type="ARBA" id="ARBA00022692"/>
    </source>
</evidence>
<evidence type="ECO:0000256" key="3">
    <source>
        <dbReference type="ARBA" id="ARBA00022448"/>
    </source>
</evidence>
<feature type="transmembrane region" description="Helical" evidence="8">
    <location>
        <begin position="93"/>
        <end position="113"/>
    </location>
</feature>
<feature type="transmembrane region" description="Helical" evidence="8">
    <location>
        <begin position="120"/>
        <end position="139"/>
    </location>
</feature>
<comment type="subcellular location">
    <subcellularLocation>
        <location evidence="1">Cell membrane</location>
        <topology evidence="1">Multi-pass membrane protein</topology>
    </subcellularLocation>
</comment>
<evidence type="ECO:0000313" key="12">
    <source>
        <dbReference type="Proteomes" id="UP000476934"/>
    </source>
</evidence>
<dbReference type="Proteomes" id="UP000030588">
    <property type="component" value="Unassembled WGS sequence"/>
</dbReference>
<feature type="transmembrane region" description="Helical" evidence="8">
    <location>
        <begin position="151"/>
        <end position="173"/>
    </location>
</feature>
<dbReference type="Pfam" id="PF01032">
    <property type="entry name" value="FecCD"/>
    <property type="match status" value="1"/>
</dbReference>
<gene>
    <name evidence="10" type="ORF">G4D61_11630</name>
    <name evidence="9" type="ORF">NG54_09640</name>
</gene>